<dbReference type="Proteomes" id="UP001152622">
    <property type="component" value="Chromosome 6"/>
</dbReference>
<dbReference type="EMBL" id="JAINUF010000006">
    <property type="protein sequence ID" value="KAJ8357449.1"/>
    <property type="molecule type" value="Genomic_DNA"/>
</dbReference>
<keyword evidence="2" id="KW-1185">Reference proteome</keyword>
<evidence type="ECO:0000313" key="2">
    <source>
        <dbReference type="Proteomes" id="UP001152622"/>
    </source>
</evidence>
<reference evidence="1" key="1">
    <citation type="journal article" date="2023" name="Science">
        <title>Genome structures resolve the early diversification of teleost fishes.</title>
        <authorList>
            <person name="Parey E."/>
            <person name="Louis A."/>
            <person name="Montfort J."/>
            <person name="Bouchez O."/>
            <person name="Roques C."/>
            <person name="Iampietro C."/>
            <person name="Lluch J."/>
            <person name="Castinel A."/>
            <person name="Donnadieu C."/>
            <person name="Desvignes T."/>
            <person name="Floi Bucao C."/>
            <person name="Jouanno E."/>
            <person name="Wen M."/>
            <person name="Mejri S."/>
            <person name="Dirks R."/>
            <person name="Jansen H."/>
            <person name="Henkel C."/>
            <person name="Chen W.J."/>
            <person name="Zahm M."/>
            <person name="Cabau C."/>
            <person name="Klopp C."/>
            <person name="Thompson A.W."/>
            <person name="Robinson-Rechavi M."/>
            <person name="Braasch I."/>
            <person name="Lecointre G."/>
            <person name="Bobe J."/>
            <person name="Postlethwait J.H."/>
            <person name="Berthelot C."/>
            <person name="Roest Crollius H."/>
            <person name="Guiguen Y."/>
        </authorList>
    </citation>
    <scope>NUCLEOTIDE SEQUENCE</scope>
    <source>
        <strain evidence="1">WJC10195</strain>
    </source>
</reference>
<organism evidence="1 2">
    <name type="scientific">Synaphobranchus kaupii</name>
    <name type="common">Kaup's arrowtooth eel</name>
    <dbReference type="NCBI Taxonomy" id="118154"/>
    <lineage>
        <taxon>Eukaryota</taxon>
        <taxon>Metazoa</taxon>
        <taxon>Chordata</taxon>
        <taxon>Craniata</taxon>
        <taxon>Vertebrata</taxon>
        <taxon>Euteleostomi</taxon>
        <taxon>Actinopterygii</taxon>
        <taxon>Neopterygii</taxon>
        <taxon>Teleostei</taxon>
        <taxon>Anguilliformes</taxon>
        <taxon>Synaphobranchidae</taxon>
        <taxon>Synaphobranchus</taxon>
    </lineage>
</organism>
<name>A0A9Q1FFS6_SYNKA</name>
<evidence type="ECO:0000313" key="1">
    <source>
        <dbReference type="EMBL" id="KAJ8357449.1"/>
    </source>
</evidence>
<proteinExistence type="predicted"/>
<comment type="caution">
    <text evidence="1">The sequence shown here is derived from an EMBL/GenBank/DDBJ whole genome shotgun (WGS) entry which is preliminary data.</text>
</comment>
<gene>
    <name evidence="1" type="ORF">SKAU_G00202430</name>
</gene>
<sequence>MWSEQDGELSVTRRRVRNSVCARSHDVIDALAAWYCIPRRLYARSLYPHKRTKRDRTIDQMCLIGLMWRSNGGVELPAMSRADIQVRSAEVRRLLITVRRCLQETGGFGWGGREGLRERLRAPSSTSMRVGSLTRTVAVRIDGQLLFLPADSLETGARKDKASSLRCTVGHSTAWGVLLIPVSP</sequence>
<dbReference type="AlphaFoldDB" id="A0A9Q1FFS6"/>
<accession>A0A9Q1FFS6</accession>
<protein>
    <submittedName>
        <fullName evidence="1">Uncharacterized protein</fullName>
    </submittedName>
</protein>